<dbReference type="InterPro" id="IPR011032">
    <property type="entry name" value="GroES-like_sf"/>
</dbReference>
<dbReference type="SUPFAM" id="SSF51735">
    <property type="entry name" value="NAD(P)-binding Rossmann-fold domains"/>
    <property type="match status" value="1"/>
</dbReference>
<evidence type="ECO:0000256" key="5">
    <source>
        <dbReference type="ARBA" id="ARBA00023002"/>
    </source>
</evidence>
<dbReference type="AlphaFoldDB" id="A0A370G1Z0"/>
<evidence type="ECO:0000259" key="7">
    <source>
        <dbReference type="Pfam" id="PF00107"/>
    </source>
</evidence>
<comment type="caution">
    <text evidence="10">The sequence shown here is derived from an EMBL/GenBank/DDBJ whole genome shotgun (WGS) entry which is preliminary data.</text>
</comment>
<dbReference type="Gene3D" id="3.40.50.720">
    <property type="entry name" value="NAD(P)-binding Rossmann-like Domain"/>
    <property type="match status" value="1"/>
</dbReference>
<dbReference type="Proteomes" id="UP000562982">
    <property type="component" value="Unassembled WGS sequence"/>
</dbReference>
<evidence type="ECO:0000259" key="8">
    <source>
        <dbReference type="Pfam" id="PF08240"/>
    </source>
</evidence>
<evidence type="ECO:0000256" key="1">
    <source>
        <dbReference type="ARBA" id="ARBA00001947"/>
    </source>
</evidence>
<dbReference type="GO" id="GO:0016491">
    <property type="term" value="F:oxidoreductase activity"/>
    <property type="evidence" value="ECO:0007669"/>
    <property type="project" value="UniProtKB-KW"/>
</dbReference>
<reference evidence="9 12" key="2">
    <citation type="submission" date="2020-04" db="EMBL/GenBank/DDBJ databases">
        <title>Description of novel Gluconacetobacter.</title>
        <authorList>
            <person name="Sombolestani A."/>
        </authorList>
    </citation>
    <scope>NUCLEOTIDE SEQUENCE [LARGE SCALE GENOMIC DNA]</scope>
    <source>
        <strain evidence="9 12">LMG 1382</strain>
    </source>
</reference>
<dbReference type="InterPro" id="IPR013149">
    <property type="entry name" value="ADH-like_C"/>
</dbReference>
<dbReference type="Pfam" id="PF00107">
    <property type="entry name" value="ADH_zinc_N"/>
    <property type="match status" value="1"/>
</dbReference>
<name>A0A370G1Z0_GLULI</name>
<dbReference type="InterPro" id="IPR036291">
    <property type="entry name" value="NAD(P)-bd_dom_sf"/>
</dbReference>
<dbReference type="EMBL" id="JABEQI010000005">
    <property type="protein sequence ID" value="MBB2186819.1"/>
    <property type="molecule type" value="Genomic_DNA"/>
</dbReference>
<dbReference type="InterPro" id="IPR002328">
    <property type="entry name" value="ADH_Zn_CS"/>
</dbReference>
<evidence type="ECO:0000256" key="2">
    <source>
        <dbReference type="ARBA" id="ARBA00008072"/>
    </source>
</evidence>
<comment type="cofactor">
    <cofactor evidence="1 6">
        <name>Zn(2+)</name>
        <dbReference type="ChEBI" id="CHEBI:29105"/>
    </cofactor>
</comment>
<reference evidence="10 11" key="1">
    <citation type="submission" date="2018-07" db="EMBL/GenBank/DDBJ databases">
        <title>Genomic Encyclopedia of Type Strains, Phase IV (KMG-IV): sequencing the most valuable type-strain genomes for metagenomic binning, comparative biology and taxonomic classification.</title>
        <authorList>
            <person name="Goeker M."/>
        </authorList>
    </citation>
    <scope>NUCLEOTIDE SEQUENCE [LARGE SCALE GENOMIC DNA]</scope>
    <source>
        <strain evidence="10 11">DSM 5603</strain>
    </source>
</reference>
<dbReference type="SUPFAM" id="SSF50129">
    <property type="entry name" value="GroES-like"/>
    <property type="match status" value="1"/>
</dbReference>
<sequence>MSDTAYTTEALVIHAKEDLRLDRVAVTAPGTGEVTVRVAWGGICGSDMHYLKHGGVGASVLREPMILGHEISGFVERTGPGVSGLVQGGPVAIHPARPCGDCPECRRGLRHLCSDTRFLGSAAMLPHTDGGFRRLMTVAASQIHPLPPGLDVRSACLAEPLSVALHAIARAGEVRGRTILVQGAGPIGALIVAGLKIAGAETIVATDLQDFPLSIARRMGATSVINTAATPYRADHDVVFEASGAASALPTAIACTAKGGILVQVGMFPPGDVGIPLGQIIARELDYRGSFRFDAEFGTALALLATNPWIAEGLVTHRFGLSAFDEAFTTSIDRRHASKVLFDIAG</sequence>
<comment type="similarity">
    <text evidence="2 6">Belongs to the zinc-containing alcohol dehydrogenase family.</text>
</comment>
<dbReference type="Proteomes" id="UP000254958">
    <property type="component" value="Unassembled WGS sequence"/>
</dbReference>
<protein>
    <submittedName>
        <fullName evidence="10">L-idonate 5-dehydrogenase</fullName>
    </submittedName>
</protein>
<evidence type="ECO:0000256" key="3">
    <source>
        <dbReference type="ARBA" id="ARBA00022723"/>
    </source>
</evidence>
<evidence type="ECO:0000256" key="6">
    <source>
        <dbReference type="RuleBase" id="RU361277"/>
    </source>
</evidence>
<dbReference type="PANTHER" id="PTHR43161">
    <property type="entry name" value="SORBITOL DEHYDROGENASE"/>
    <property type="match status" value="1"/>
</dbReference>
<keyword evidence="4 6" id="KW-0862">Zinc</keyword>
<dbReference type="RefSeq" id="WP_114727520.1">
    <property type="nucleotide sequence ID" value="NZ_BJMI01000025.1"/>
</dbReference>
<dbReference type="Gene3D" id="3.90.180.10">
    <property type="entry name" value="Medium-chain alcohol dehydrogenases, catalytic domain"/>
    <property type="match status" value="1"/>
</dbReference>
<evidence type="ECO:0000256" key="4">
    <source>
        <dbReference type="ARBA" id="ARBA00022833"/>
    </source>
</evidence>
<dbReference type="OrthoDB" id="9809185at2"/>
<dbReference type="PANTHER" id="PTHR43161:SF9">
    <property type="entry name" value="SORBITOL DEHYDROGENASE"/>
    <property type="match status" value="1"/>
</dbReference>
<accession>A0A370G1Z0</accession>
<dbReference type="CDD" id="cd08232">
    <property type="entry name" value="idonate-5-DH"/>
    <property type="match status" value="1"/>
</dbReference>
<dbReference type="PROSITE" id="PS00059">
    <property type="entry name" value="ADH_ZINC"/>
    <property type="match status" value="1"/>
</dbReference>
<dbReference type="Pfam" id="PF08240">
    <property type="entry name" value="ADH_N"/>
    <property type="match status" value="1"/>
</dbReference>
<evidence type="ECO:0000313" key="10">
    <source>
        <dbReference type="EMBL" id="RDI37765.1"/>
    </source>
</evidence>
<evidence type="ECO:0000313" key="9">
    <source>
        <dbReference type="EMBL" id="MBB2186819.1"/>
    </source>
</evidence>
<keyword evidence="3 6" id="KW-0479">Metal-binding</keyword>
<keyword evidence="11" id="KW-1185">Reference proteome</keyword>
<dbReference type="GO" id="GO:0008270">
    <property type="term" value="F:zinc ion binding"/>
    <property type="evidence" value="ECO:0007669"/>
    <property type="project" value="InterPro"/>
</dbReference>
<dbReference type="InterPro" id="IPR013154">
    <property type="entry name" value="ADH-like_N"/>
</dbReference>
<evidence type="ECO:0000313" key="12">
    <source>
        <dbReference type="Proteomes" id="UP000562982"/>
    </source>
</evidence>
<dbReference type="EMBL" id="QQAW01000005">
    <property type="protein sequence ID" value="RDI37765.1"/>
    <property type="molecule type" value="Genomic_DNA"/>
</dbReference>
<organism evidence="10 11">
    <name type="scientific">Gluconacetobacter liquefaciens</name>
    <name type="common">Acetobacter liquefaciens</name>
    <dbReference type="NCBI Taxonomy" id="89584"/>
    <lineage>
        <taxon>Bacteria</taxon>
        <taxon>Pseudomonadati</taxon>
        <taxon>Pseudomonadota</taxon>
        <taxon>Alphaproteobacteria</taxon>
        <taxon>Acetobacterales</taxon>
        <taxon>Acetobacteraceae</taxon>
        <taxon>Gluconacetobacter</taxon>
    </lineage>
</organism>
<gene>
    <name evidence="10" type="ORF">C7453_105174</name>
    <name evidence="9" type="ORF">HLH32_10555</name>
</gene>
<feature type="domain" description="Alcohol dehydrogenase-like N-terminal" evidence="8">
    <location>
        <begin position="31"/>
        <end position="147"/>
    </location>
</feature>
<evidence type="ECO:0000313" key="11">
    <source>
        <dbReference type="Proteomes" id="UP000254958"/>
    </source>
</evidence>
<proteinExistence type="inferred from homology"/>
<feature type="domain" description="Alcohol dehydrogenase-like C-terminal" evidence="7">
    <location>
        <begin position="186"/>
        <end position="305"/>
    </location>
</feature>
<keyword evidence="5" id="KW-0560">Oxidoreductase</keyword>